<gene>
    <name evidence="1" type="ORF">GTCCBUS3UF5_28380</name>
</gene>
<protein>
    <submittedName>
        <fullName evidence="1">Uncharacterized protein</fullName>
    </submittedName>
</protein>
<proteinExistence type="predicted"/>
<name>A0ABN3ZX96_GEOTH</name>
<sequence>MIDFHLTSSSENPASFDKKMDPSLYGWGFHIYGFFVGFHRRSTF</sequence>
<dbReference type="Proteomes" id="UP000005636">
    <property type="component" value="Chromosome"/>
</dbReference>
<evidence type="ECO:0000313" key="2">
    <source>
        <dbReference type="Proteomes" id="UP000005636"/>
    </source>
</evidence>
<organism evidence="1 2">
    <name type="scientific">Geobacillus thermoleovorans CCB_US3_UF5</name>
    <dbReference type="NCBI Taxonomy" id="1111068"/>
    <lineage>
        <taxon>Bacteria</taxon>
        <taxon>Bacillati</taxon>
        <taxon>Bacillota</taxon>
        <taxon>Bacilli</taxon>
        <taxon>Bacillales</taxon>
        <taxon>Anoxybacillaceae</taxon>
        <taxon>Geobacillus</taxon>
        <taxon>Geobacillus thermoleovorans group</taxon>
    </lineage>
</organism>
<evidence type="ECO:0000313" key="1">
    <source>
        <dbReference type="EMBL" id="AEV20141.1"/>
    </source>
</evidence>
<reference evidence="1 2" key="1">
    <citation type="submission" date="2011-11" db="EMBL/GenBank/DDBJ databases">
        <title>Complete genome sequence of thermophilic Geobacillus thermoleovorans CCB_US3_UF5.</title>
        <authorList>
            <person name="Muhd Sakaff M.K.L."/>
            <person name="Abdul Rahman A.Y."/>
            <person name="Saito J.A."/>
            <person name="Hou S."/>
            <person name="Alam M."/>
        </authorList>
    </citation>
    <scope>NUCLEOTIDE SEQUENCE [LARGE SCALE GENOMIC DNA]</scope>
    <source>
        <strain evidence="1 2">CCB_US3_UF5</strain>
    </source>
</reference>
<keyword evidence="2" id="KW-1185">Reference proteome</keyword>
<accession>A0ABN3ZX96</accession>
<dbReference type="EMBL" id="CP003125">
    <property type="protein sequence ID" value="AEV20141.1"/>
    <property type="molecule type" value="Genomic_DNA"/>
</dbReference>